<feature type="transmembrane region" description="Helical" evidence="1">
    <location>
        <begin position="20"/>
        <end position="39"/>
    </location>
</feature>
<accession>A0ABR4NW47</accession>
<feature type="transmembrane region" description="Helical" evidence="1">
    <location>
        <begin position="167"/>
        <end position="187"/>
    </location>
</feature>
<dbReference type="EMBL" id="JBEVYD010000005">
    <property type="protein sequence ID" value="KAL3232847.1"/>
    <property type="molecule type" value="Genomic_DNA"/>
</dbReference>
<dbReference type="Proteomes" id="UP001623330">
    <property type="component" value="Unassembled WGS sequence"/>
</dbReference>
<comment type="caution">
    <text evidence="2">The sequence shown here is derived from an EMBL/GenBank/DDBJ whole genome shotgun (WGS) entry which is preliminary data.</text>
</comment>
<keyword evidence="1" id="KW-0472">Membrane</keyword>
<organism evidence="2 3">
    <name type="scientific">Nakaseomyces bracarensis</name>
    <dbReference type="NCBI Taxonomy" id="273131"/>
    <lineage>
        <taxon>Eukaryota</taxon>
        <taxon>Fungi</taxon>
        <taxon>Dikarya</taxon>
        <taxon>Ascomycota</taxon>
        <taxon>Saccharomycotina</taxon>
        <taxon>Saccharomycetes</taxon>
        <taxon>Saccharomycetales</taxon>
        <taxon>Saccharomycetaceae</taxon>
        <taxon>Nakaseomyces</taxon>
    </lineage>
</organism>
<dbReference type="Pfam" id="PF12351">
    <property type="entry name" value="Fig1"/>
    <property type="match status" value="1"/>
</dbReference>
<evidence type="ECO:0000313" key="2">
    <source>
        <dbReference type="EMBL" id="KAL3232847.1"/>
    </source>
</evidence>
<dbReference type="PANTHER" id="PTHR28092:SF1">
    <property type="entry name" value="FACTOR-INDUCED GENE 1 PROTEIN"/>
    <property type="match status" value="1"/>
</dbReference>
<evidence type="ECO:0000256" key="1">
    <source>
        <dbReference type="SAM" id="Phobius"/>
    </source>
</evidence>
<protein>
    <submittedName>
        <fullName evidence="2">Factor-induced gene 1 protein</fullName>
    </submittedName>
</protein>
<reference evidence="2 3" key="1">
    <citation type="submission" date="2024-05" db="EMBL/GenBank/DDBJ databases">
        <title>Long read based assembly of the Candida bracarensis genome reveals expanded adhesin content.</title>
        <authorList>
            <person name="Marcet-Houben M."/>
            <person name="Ksiezopolska E."/>
            <person name="Gabaldon T."/>
        </authorList>
    </citation>
    <scope>NUCLEOTIDE SEQUENCE [LARGE SCALE GENOMIC DNA]</scope>
    <source>
        <strain evidence="2 3">CBM6</strain>
    </source>
</reference>
<name>A0ABR4NW47_9SACH</name>
<keyword evidence="1" id="KW-1133">Transmembrane helix</keyword>
<dbReference type="PANTHER" id="PTHR28092">
    <property type="entry name" value="FACTOR-INDUCED GENE 1 PROTEIN"/>
    <property type="match status" value="1"/>
</dbReference>
<dbReference type="PIRSF" id="PIRSF007138">
    <property type="entry name" value="FIG1"/>
    <property type="match status" value="1"/>
</dbReference>
<evidence type="ECO:0000313" key="3">
    <source>
        <dbReference type="Proteomes" id="UP001623330"/>
    </source>
</evidence>
<sequence length="300" mass="34262">MFSVSLLWFALKRAPRIIVITFYFINIFLTVFLLVGCYTPSQMGTYLSKLEFNKESPLFPMIKSSFKHSPKTTGLEDMVVKMGYLHTCVDDIPRIYNLKNDTASRYCYSRKSIVDEDIYSDVVLQLFNIPESTKLPNFNSTSNTVHITLNLIELAHIASTKIIHPQLLIATIALNLLIFLGILYYLIPYLPYKPLVQEVNIAISTLLLLLWSFGVMWEHVAKRANVNLLTVASLGIVKSHSGVKAKAMSWTIFVFLLTNCIILWSVYILDRRLQESEVNLDFSMNYSSDSSSANDKRSYK</sequence>
<keyword evidence="3" id="KW-1185">Reference proteome</keyword>
<feature type="transmembrane region" description="Helical" evidence="1">
    <location>
        <begin position="224"/>
        <end position="241"/>
    </location>
</feature>
<gene>
    <name evidence="2" type="ORF">RNJ44_04763</name>
</gene>
<keyword evidence="1" id="KW-0812">Transmembrane</keyword>
<proteinExistence type="predicted"/>
<dbReference type="InterPro" id="IPR033481">
    <property type="entry name" value="Dni1/Fig1"/>
</dbReference>
<feature type="transmembrane region" description="Helical" evidence="1">
    <location>
        <begin position="199"/>
        <end position="217"/>
    </location>
</feature>
<dbReference type="InterPro" id="IPR016509">
    <property type="entry name" value="Fig1"/>
</dbReference>
<feature type="transmembrane region" description="Helical" evidence="1">
    <location>
        <begin position="247"/>
        <end position="269"/>
    </location>
</feature>